<dbReference type="PANTHER" id="PTHR43884">
    <property type="entry name" value="ACYL-COA DEHYDROGENASE"/>
    <property type="match status" value="1"/>
</dbReference>
<proteinExistence type="predicted"/>
<dbReference type="InterPro" id="IPR046373">
    <property type="entry name" value="Acyl-CoA_Oxase/DH_mid-dom_sf"/>
</dbReference>
<keyword evidence="1" id="KW-1133">Transmembrane helix</keyword>
<feature type="transmembrane region" description="Helical" evidence="1">
    <location>
        <begin position="50"/>
        <end position="72"/>
    </location>
</feature>
<comment type="caution">
    <text evidence="3">The sequence shown here is derived from an EMBL/GenBank/DDBJ whole genome shotgun (WGS) entry which is preliminary data.</text>
</comment>
<dbReference type="SUPFAM" id="SSF56645">
    <property type="entry name" value="Acyl-CoA dehydrogenase NM domain-like"/>
    <property type="match status" value="1"/>
</dbReference>
<name>A0A401C149_CAMCO</name>
<dbReference type="GO" id="GO:0003995">
    <property type="term" value="F:acyl-CoA dehydrogenase activity"/>
    <property type="evidence" value="ECO:0007669"/>
    <property type="project" value="TreeGrafter"/>
</dbReference>
<dbReference type="Proteomes" id="UP000365807">
    <property type="component" value="Unassembled WGS sequence"/>
</dbReference>
<dbReference type="InterPro" id="IPR009100">
    <property type="entry name" value="AcylCoA_DH/oxidase_NM_dom_sf"/>
</dbReference>
<evidence type="ECO:0000313" key="2">
    <source>
        <dbReference type="EMBL" id="EAK1509095.1"/>
    </source>
</evidence>
<evidence type="ECO:0000313" key="3">
    <source>
        <dbReference type="EMBL" id="EAK4357611.1"/>
    </source>
</evidence>
<sequence length="351" mass="39090">MQTLQKLVQKIDKEGYYPKNQIKALANDGFFAVLEQRSDIFKAVENISKISNICGTTGFCMWCQFALIWYVLNSKNLELKARLLPKLYGGEILGGTALSNPMKSFAGIEKNRLKAKKTNGGYIINGTLPWVSNIEQDSAFGAIALLPDEKPIMGVIFCDESVKLSSHIKYATLEGSATKTITLKDYFLKDTEVLGGDDIYEYLIKITPGFILLQVGIATGIINQSLECIQKSQLTHAHINEFLPYTYDGLRAEFIELLERLKDACGNIENLNSQNILTLRLDASLLTQKITGAAVLFSGAMGYLADAKPQRLQREGNFVLIITPSIKHILKELQNIQKGDGCINKWKKEIL</sequence>
<dbReference type="AlphaFoldDB" id="A0A401C149"/>
<gene>
    <name evidence="3" type="ORF">C6T04_01525</name>
    <name evidence="2" type="ORF">CJD00_02190</name>
</gene>
<evidence type="ECO:0000313" key="4">
    <source>
        <dbReference type="Proteomes" id="UP000361993"/>
    </source>
</evidence>
<protein>
    <submittedName>
        <fullName evidence="3">Acyl-CoA dehydrogenase</fullName>
    </submittedName>
</protein>
<accession>A0A401C149</accession>
<dbReference type="RefSeq" id="WP_002813310.1">
    <property type="nucleotide sequence ID" value="NZ_AP028407.1"/>
</dbReference>
<dbReference type="EMBL" id="AACDUL010000003">
    <property type="protein sequence ID" value="EAK1509095.1"/>
    <property type="molecule type" value="Genomic_DNA"/>
</dbReference>
<reference evidence="2 4" key="1">
    <citation type="submission" date="2018-05" db="EMBL/GenBank/DDBJ databases">
        <authorList>
            <consortium name="GenomeTrakr network: Whole genome sequencing for foodborne pathogen traceback"/>
        </authorList>
    </citation>
    <scope>NUCLEOTIDE SEQUENCE [LARGE SCALE GENOMIC DNA]</scope>
    <source>
        <strain evidence="2 4">NC_C6016</strain>
    </source>
</reference>
<reference evidence="3 5" key="2">
    <citation type="submission" date="2018-06" db="EMBL/GenBank/DDBJ databases">
        <authorList>
            <consortium name="NARMS: The National Antimicrobial Resistance Monitoring System"/>
        </authorList>
    </citation>
    <scope>NUCLEOTIDE SEQUENCE [LARGE SCALE GENOMIC DNA]</scope>
    <source>
        <strain evidence="3 5">FSIS11807978</strain>
    </source>
</reference>
<dbReference type="EMBL" id="AACGFG010000002">
    <property type="protein sequence ID" value="EAK4357611.1"/>
    <property type="molecule type" value="Genomic_DNA"/>
</dbReference>
<organism evidence="3 5">
    <name type="scientific">Campylobacter coli</name>
    <dbReference type="NCBI Taxonomy" id="195"/>
    <lineage>
        <taxon>Bacteria</taxon>
        <taxon>Pseudomonadati</taxon>
        <taxon>Campylobacterota</taxon>
        <taxon>Epsilonproteobacteria</taxon>
        <taxon>Campylobacterales</taxon>
        <taxon>Campylobacteraceae</taxon>
        <taxon>Campylobacter</taxon>
    </lineage>
</organism>
<evidence type="ECO:0000313" key="5">
    <source>
        <dbReference type="Proteomes" id="UP000365807"/>
    </source>
</evidence>
<dbReference type="Gene3D" id="2.40.110.10">
    <property type="entry name" value="Butyryl-CoA Dehydrogenase, subunit A, domain 2"/>
    <property type="match status" value="1"/>
</dbReference>
<dbReference type="Proteomes" id="UP000361993">
    <property type="component" value="Unassembled WGS sequence"/>
</dbReference>
<keyword evidence="1" id="KW-0472">Membrane</keyword>
<dbReference type="PANTHER" id="PTHR43884:SF12">
    <property type="entry name" value="ISOVALERYL-COA DEHYDROGENASE, MITOCHONDRIAL-RELATED"/>
    <property type="match status" value="1"/>
</dbReference>
<keyword evidence="1" id="KW-0812">Transmembrane</keyword>
<evidence type="ECO:0000256" key="1">
    <source>
        <dbReference type="SAM" id="Phobius"/>
    </source>
</evidence>